<organism evidence="1">
    <name type="scientific">bioreactor metagenome</name>
    <dbReference type="NCBI Taxonomy" id="1076179"/>
    <lineage>
        <taxon>unclassified sequences</taxon>
        <taxon>metagenomes</taxon>
        <taxon>ecological metagenomes</taxon>
    </lineage>
</organism>
<protein>
    <recommendedName>
        <fullName evidence="2">Secretion system C-terminal sorting domain-containing protein</fullName>
    </recommendedName>
</protein>
<evidence type="ECO:0008006" key="2">
    <source>
        <dbReference type="Google" id="ProtNLM"/>
    </source>
</evidence>
<gene>
    <name evidence="1" type="ORF">SDC9_22591</name>
</gene>
<dbReference type="AlphaFoldDB" id="A0A644UCY1"/>
<comment type="caution">
    <text evidence="1">The sequence shown here is derived from an EMBL/GenBank/DDBJ whole genome shotgun (WGS) entry which is preliminary data.</text>
</comment>
<reference evidence="1" key="1">
    <citation type="submission" date="2019-08" db="EMBL/GenBank/DDBJ databases">
        <authorList>
            <person name="Kucharzyk K."/>
            <person name="Murdoch R.W."/>
            <person name="Higgins S."/>
            <person name="Loffler F."/>
        </authorList>
    </citation>
    <scope>NUCLEOTIDE SEQUENCE</scope>
</reference>
<accession>A0A644UCY1</accession>
<name>A0A644UCY1_9ZZZZ</name>
<evidence type="ECO:0000313" key="1">
    <source>
        <dbReference type="EMBL" id="MPL76744.1"/>
    </source>
</evidence>
<dbReference type="EMBL" id="VSSQ01000100">
    <property type="protein sequence ID" value="MPL76744.1"/>
    <property type="molecule type" value="Genomic_DNA"/>
</dbReference>
<dbReference type="InterPro" id="IPR026444">
    <property type="entry name" value="Secre_tail"/>
</dbReference>
<dbReference type="NCBIfam" id="TIGR04183">
    <property type="entry name" value="Por_Secre_tail"/>
    <property type="match status" value="1"/>
</dbReference>
<sequence>MVFGEVKAQLQTYLSSATPATTFQSIEDKMLPYLDSLKFVTDVQGRLVVSFALSGSLGQQVWDTRLVERGVYVYTLKAGAVSKQGKLVIQ</sequence>
<proteinExistence type="predicted"/>